<dbReference type="AlphaFoldDB" id="W4GR03"/>
<keyword evidence="1" id="KW-0812">Transmembrane</keyword>
<keyword evidence="1" id="KW-0472">Membrane</keyword>
<dbReference type="STRING" id="112090.W4GR03"/>
<feature type="transmembrane region" description="Helical" evidence="1">
    <location>
        <begin position="48"/>
        <end position="71"/>
    </location>
</feature>
<dbReference type="RefSeq" id="XP_009828854.1">
    <property type="nucleotide sequence ID" value="XM_009830552.1"/>
</dbReference>
<evidence type="ECO:0000313" key="2">
    <source>
        <dbReference type="EMBL" id="ETV82117.1"/>
    </source>
</evidence>
<dbReference type="Gene3D" id="3.40.50.1820">
    <property type="entry name" value="alpha/beta hydrolase"/>
    <property type="match status" value="1"/>
</dbReference>
<feature type="transmembrane region" description="Helical" evidence="1">
    <location>
        <begin position="202"/>
        <end position="221"/>
    </location>
</feature>
<dbReference type="EMBL" id="KI913123">
    <property type="protein sequence ID" value="ETV82117.1"/>
    <property type="molecule type" value="Genomic_DNA"/>
</dbReference>
<keyword evidence="1" id="KW-1133">Transmembrane helix</keyword>
<dbReference type="SUPFAM" id="SSF53474">
    <property type="entry name" value="alpha/beta-Hydrolases"/>
    <property type="match status" value="1"/>
</dbReference>
<dbReference type="OrthoDB" id="6431331at2759"/>
<evidence type="ECO:0000256" key="1">
    <source>
        <dbReference type="SAM" id="Phobius"/>
    </source>
</evidence>
<dbReference type="InterPro" id="IPR029058">
    <property type="entry name" value="AB_hydrolase_fold"/>
</dbReference>
<sequence length="492" mass="54959">MLIMHKSVDYYLCLLFVVLPIRAIVYLSPVMLAALIANQMGLAGESILSSMVALPLIVYLCAECVFTLHYLHKKAKAGALHPNPPTIQAVNANRPHHSVGSAMEFFDKMMTHIDDVPRFVEGHFYGVSYGLLSKLDVAKWSAFVFFTKTYDDTSAAERGEIDAIVAKLHAIAPLQCSVHTQRPSFPFLQPNLDPFEATARPLALYMATIGANYVVSFWLRWHGFQHHHVTGAVGYWHRPPSSLDHSTDLPPLAFVHGVGIGLPTYIPLLHTMFGGTTNRHVFLLDLPFIAMQLRDDSVPDKAHVLDAIADMLTEQNVTAPVHWVGHSFGTIVMSWVCQERPHLVHYLTFVDPVVFACWQHHGIYNLMYKAPSTGLNLLLWYFASQEIGIACSMRRHLTWYETVLFPDHLPRHPHTNHVVASVFLSENDCIIDAPGAHAHLERGVLQDATDALSPRLPIHTTLWRGITHGELILYASAHADVMATVVPTKTVH</sequence>
<dbReference type="GeneID" id="20807615"/>
<name>W4GR03_APHAT</name>
<evidence type="ECO:0008006" key="3">
    <source>
        <dbReference type="Google" id="ProtNLM"/>
    </source>
</evidence>
<accession>W4GR03</accession>
<reference evidence="2" key="1">
    <citation type="submission" date="2013-12" db="EMBL/GenBank/DDBJ databases">
        <title>The Genome Sequence of Aphanomyces astaci APO3.</title>
        <authorList>
            <consortium name="The Broad Institute Genomics Platform"/>
            <person name="Russ C."/>
            <person name="Tyler B."/>
            <person name="van West P."/>
            <person name="Dieguez-Uribeondo J."/>
            <person name="Young S.K."/>
            <person name="Zeng Q."/>
            <person name="Gargeya S."/>
            <person name="Fitzgerald M."/>
            <person name="Abouelleil A."/>
            <person name="Alvarado L."/>
            <person name="Chapman S.B."/>
            <person name="Gainer-Dewar J."/>
            <person name="Goldberg J."/>
            <person name="Griggs A."/>
            <person name="Gujja S."/>
            <person name="Hansen M."/>
            <person name="Howarth C."/>
            <person name="Imamovic A."/>
            <person name="Ireland A."/>
            <person name="Larimer J."/>
            <person name="McCowan C."/>
            <person name="Murphy C."/>
            <person name="Pearson M."/>
            <person name="Poon T.W."/>
            <person name="Priest M."/>
            <person name="Roberts A."/>
            <person name="Saif S."/>
            <person name="Shea T."/>
            <person name="Sykes S."/>
            <person name="Wortman J."/>
            <person name="Nusbaum C."/>
            <person name="Birren B."/>
        </authorList>
    </citation>
    <scope>NUCLEOTIDE SEQUENCE [LARGE SCALE GENOMIC DNA]</scope>
    <source>
        <strain evidence="2">APO3</strain>
    </source>
</reference>
<proteinExistence type="predicted"/>
<feature type="transmembrane region" description="Helical" evidence="1">
    <location>
        <begin position="12"/>
        <end position="36"/>
    </location>
</feature>
<dbReference type="PANTHER" id="PTHR37471:SF1">
    <property type="entry name" value="AB HYDROLASE-1 DOMAIN-CONTAINING PROTEIN"/>
    <property type="match status" value="1"/>
</dbReference>
<organism evidence="2">
    <name type="scientific">Aphanomyces astaci</name>
    <name type="common">Crayfish plague agent</name>
    <dbReference type="NCBI Taxonomy" id="112090"/>
    <lineage>
        <taxon>Eukaryota</taxon>
        <taxon>Sar</taxon>
        <taxon>Stramenopiles</taxon>
        <taxon>Oomycota</taxon>
        <taxon>Saprolegniomycetes</taxon>
        <taxon>Saprolegniales</taxon>
        <taxon>Verrucalvaceae</taxon>
        <taxon>Aphanomyces</taxon>
    </lineage>
</organism>
<dbReference type="VEuPathDB" id="FungiDB:H257_05619"/>
<gene>
    <name evidence="2" type="ORF">H257_05619</name>
</gene>
<protein>
    <recommendedName>
        <fullName evidence="3">AB hydrolase-1 domain-containing protein</fullName>
    </recommendedName>
</protein>
<dbReference type="PANTHER" id="PTHR37471">
    <property type="entry name" value="UNNAMED PRODUCT"/>
    <property type="match status" value="1"/>
</dbReference>